<evidence type="ECO:0000313" key="1">
    <source>
        <dbReference type="EMBL" id="KOH43427.1"/>
    </source>
</evidence>
<keyword evidence="2" id="KW-1185">Reference proteome</keyword>
<sequence length="42" mass="4911">MIEANKRNNQHISLIGLDLIFPSKIRNCPVHCTFYYDCRTGQ</sequence>
<gene>
    <name evidence="1" type="ORF">NC99_37500</name>
</gene>
<organism evidence="1 2">
    <name type="scientific">Sunxiuqinia dokdonensis</name>
    <dbReference type="NCBI Taxonomy" id="1409788"/>
    <lineage>
        <taxon>Bacteria</taxon>
        <taxon>Pseudomonadati</taxon>
        <taxon>Bacteroidota</taxon>
        <taxon>Bacteroidia</taxon>
        <taxon>Marinilabiliales</taxon>
        <taxon>Prolixibacteraceae</taxon>
        <taxon>Sunxiuqinia</taxon>
    </lineage>
</organism>
<reference evidence="2" key="1">
    <citation type="submission" date="2015-07" db="EMBL/GenBank/DDBJ databases">
        <title>Genome sequencing of Sunxiuqinia dokdonensis strain SK.</title>
        <authorList>
            <person name="Ahn S."/>
            <person name="Kim B.-C."/>
        </authorList>
    </citation>
    <scope>NUCLEOTIDE SEQUENCE [LARGE SCALE GENOMIC DNA]</scope>
    <source>
        <strain evidence="2">SK</strain>
    </source>
</reference>
<proteinExistence type="predicted"/>
<protein>
    <submittedName>
        <fullName evidence="1">Uncharacterized protein</fullName>
    </submittedName>
</protein>
<dbReference type="Proteomes" id="UP000036958">
    <property type="component" value="Unassembled WGS sequence"/>
</dbReference>
<evidence type="ECO:0000313" key="2">
    <source>
        <dbReference type="Proteomes" id="UP000036958"/>
    </source>
</evidence>
<comment type="caution">
    <text evidence="1">The sequence shown here is derived from an EMBL/GenBank/DDBJ whole genome shotgun (WGS) entry which is preliminary data.</text>
</comment>
<dbReference type="AlphaFoldDB" id="A0A0L8V5C9"/>
<dbReference type="EMBL" id="LGIA01000188">
    <property type="protein sequence ID" value="KOH43427.1"/>
    <property type="molecule type" value="Genomic_DNA"/>
</dbReference>
<accession>A0A0L8V5C9</accession>
<name>A0A0L8V5C9_9BACT</name>